<organism evidence="2 3">
    <name type="scientific">Datura stramonium</name>
    <name type="common">Jimsonweed</name>
    <name type="synonym">Common thornapple</name>
    <dbReference type="NCBI Taxonomy" id="4076"/>
    <lineage>
        <taxon>Eukaryota</taxon>
        <taxon>Viridiplantae</taxon>
        <taxon>Streptophyta</taxon>
        <taxon>Embryophyta</taxon>
        <taxon>Tracheophyta</taxon>
        <taxon>Spermatophyta</taxon>
        <taxon>Magnoliopsida</taxon>
        <taxon>eudicotyledons</taxon>
        <taxon>Gunneridae</taxon>
        <taxon>Pentapetalae</taxon>
        <taxon>asterids</taxon>
        <taxon>lamiids</taxon>
        <taxon>Solanales</taxon>
        <taxon>Solanaceae</taxon>
        <taxon>Solanoideae</taxon>
        <taxon>Datureae</taxon>
        <taxon>Datura</taxon>
    </lineage>
</organism>
<feature type="region of interest" description="Disordered" evidence="1">
    <location>
        <begin position="1"/>
        <end position="42"/>
    </location>
</feature>
<keyword evidence="3" id="KW-1185">Reference proteome</keyword>
<evidence type="ECO:0000256" key="1">
    <source>
        <dbReference type="SAM" id="MobiDB-lite"/>
    </source>
</evidence>
<reference evidence="2 3" key="1">
    <citation type="journal article" date="2021" name="BMC Genomics">
        <title>Datura genome reveals duplications of psychoactive alkaloid biosynthetic genes and high mutation rate following tissue culture.</title>
        <authorList>
            <person name="Rajewski A."/>
            <person name="Carter-House D."/>
            <person name="Stajich J."/>
            <person name="Litt A."/>
        </authorList>
    </citation>
    <scope>NUCLEOTIDE SEQUENCE [LARGE SCALE GENOMIC DNA]</scope>
    <source>
        <strain evidence="2">AR-01</strain>
    </source>
</reference>
<dbReference type="Proteomes" id="UP000823775">
    <property type="component" value="Unassembled WGS sequence"/>
</dbReference>
<comment type="caution">
    <text evidence="2">The sequence shown here is derived from an EMBL/GenBank/DDBJ whole genome shotgun (WGS) entry which is preliminary data.</text>
</comment>
<proteinExistence type="predicted"/>
<evidence type="ECO:0000313" key="3">
    <source>
        <dbReference type="Proteomes" id="UP000823775"/>
    </source>
</evidence>
<protein>
    <submittedName>
        <fullName evidence="2">Uncharacterized protein</fullName>
    </submittedName>
</protein>
<evidence type="ECO:0000313" key="2">
    <source>
        <dbReference type="EMBL" id="MCD7465581.1"/>
    </source>
</evidence>
<name>A0ABS8T2J3_DATST</name>
<sequence length="140" mass="16213">MKATWGETSDEESKGEDGEGNLALMAKSDTESDSDSSEELCKEKKKSFELQVTLNQANNDLALMKKWNKSSKSLTWLNEYYNKARTGIGYKNKPVKWDRKRKYVGLTEYKLCRHCGHTDHVRYECLARIKALEKNENIVR</sequence>
<gene>
    <name evidence="2" type="ORF">HAX54_001585</name>
</gene>
<accession>A0ABS8T2J3</accession>
<dbReference type="EMBL" id="JACEIK010001062">
    <property type="protein sequence ID" value="MCD7465581.1"/>
    <property type="molecule type" value="Genomic_DNA"/>
</dbReference>